<evidence type="ECO:0000313" key="2">
    <source>
        <dbReference type="Proteomes" id="UP000000768"/>
    </source>
</evidence>
<reference evidence="1 2" key="1">
    <citation type="journal article" date="2009" name="Nature">
        <title>The Sorghum bicolor genome and the diversification of grasses.</title>
        <authorList>
            <person name="Paterson A.H."/>
            <person name="Bowers J.E."/>
            <person name="Bruggmann R."/>
            <person name="Dubchak I."/>
            <person name="Grimwood J."/>
            <person name="Gundlach H."/>
            <person name="Haberer G."/>
            <person name="Hellsten U."/>
            <person name="Mitros T."/>
            <person name="Poliakov A."/>
            <person name="Schmutz J."/>
            <person name="Spannagl M."/>
            <person name="Tang H."/>
            <person name="Wang X."/>
            <person name="Wicker T."/>
            <person name="Bharti A.K."/>
            <person name="Chapman J."/>
            <person name="Feltus F.A."/>
            <person name="Gowik U."/>
            <person name="Grigoriev I.V."/>
            <person name="Lyons E."/>
            <person name="Maher C.A."/>
            <person name="Martis M."/>
            <person name="Narechania A."/>
            <person name="Otillar R.P."/>
            <person name="Penning B.W."/>
            <person name="Salamov A.A."/>
            <person name="Wang Y."/>
            <person name="Zhang L."/>
            <person name="Carpita N.C."/>
            <person name="Freeling M."/>
            <person name="Gingle A.R."/>
            <person name="Hash C.T."/>
            <person name="Keller B."/>
            <person name="Klein P."/>
            <person name="Kresovich S."/>
            <person name="McCann M.C."/>
            <person name="Ming R."/>
            <person name="Peterson D.G."/>
            <person name="Mehboob-ur-Rahman"/>
            <person name="Ware D."/>
            <person name="Westhoff P."/>
            <person name="Mayer K.F."/>
            <person name="Messing J."/>
            <person name="Rokhsar D.S."/>
        </authorList>
    </citation>
    <scope>NUCLEOTIDE SEQUENCE [LARGE SCALE GENOMIC DNA]</scope>
    <source>
        <strain evidence="2">cv. BTx623</strain>
    </source>
</reference>
<gene>
    <name evidence="1" type="ORF">SORBI_3005G101000</name>
</gene>
<dbReference type="Gramene" id="KXG28236">
    <property type="protein sequence ID" value="KXG28236"/>
    <property type="gene ID" value="SORBI_3005G101000"/>
</dbReference>
<dbReference type="EMBL" id="CM000764">
    <property type="protein sequence ID" value="KXG28236.1"/>
    <property type="molecule type" value="Genomic_DNA"/>
</dbReference>
<dbReference type="Proteomes" id="UP000000768">
    <property type="component" value="Chromosome 5"/>
</dbReference>
<sequence>MEVVRNHSYEPVAMVLAVRHHAGDKAATKTGDSVTTVAGSATTAAGGRVLHARRGAVAAPAAVAGELLPRGSCNCKVEASVVHGPGHQGDGSGGGGAGVLVMRRHAASRLLPYYSVSRVVVV</sequence>
<keyword evidence="2" id="KW-1185">Reference proteome</keyword>
<accession>A0A1B6PRD9</accession>
<name>A0A1B6PRD9_SORBI</name>
<proteinExistence type="predicted"/>
<evidence type="ECO:0000313" key="1">
    <source>
        <dbReference type="EMBL" id="KXG28236.1"/>
    </source>
</evidence>
<organism evidence="1 2">
    <name type="scientific">Sorghum bicolor</name>
    <name type="common">Sorghum</name>
    <name type="synonym">Sorghum vulgare</name>
    <dbReference type="NCBI Taxonomy" id="4558"/>
    <lineage>
        <taxon>Eukaryota</taxon>
        <taxon>Viridiplantae</taxon>
        <taxon>Streptophyta</taxon>
        <taxon>Embryophyta</taxon>
        <taxon>Tracheophyta</taxon>
        <taxon>Spermatophyta</taxon>
        <taxon>Magnoliopsida</taxon>
        <taxon>Liliopsida</taxon>
        <taxon>Poales</taxon>
        <taxon>Poaceae</taxon>
        <taxon>PACMAD clade</taxon>
        <taxon>Panicoideae</taxon>
        <taxon>Andropogonodae</taxon>
        <taxon>Andropogoneae</taxon>
        <taxon>Sorghinae</taxon>
        <taxon>Sorghum</taxon>
    </lineage>
</organism>
<reference evidence="2" key="2">
    <citation type="journal article" date="2018" name="Plant J.">
        <title>The Sorghum bicolor reference genome: improved assembly, gene annotations, a transcriptome atlas, and signatures of genome organization.</title>
        <authorList>
            <person name="McCormick R.F."/>
            <person name="Truong S.K."/>
            <person name="Sreedasyam A."/>
            <person name="Jenkins J."/>
            <person name="Shu S."/>
            <person name="Sims D."/>
            <person name="Kennedy M."/>
            <person name="Amirebrahimi M."/>
            <person name="Weers B.D."/>
            <person name="McKinley B."/>
            <person name="Mattison A."/>
            <person name="Morishige D.T."/>
            <person name="Grimwood J."/>
            <person name="Schmutz J."/>
            <person name="Mullet J.E."/>
        </authorList>
    </citation>
    <scope>NUCLEOTIDE SEQUENCE [LARGE SCALE GENOMIC DNA]</scope>
    <source>
        <strain evidence="2">cv. BTx623</strain>
    </source>
</reference>
<dbReference type="InParanoid" id="A0A1B6PRD9"/>
<protein>
    <submittedName>
        <fullName evidence="1">Uncharacterized protein</fullName>
    </submittedName>
</protein>
<dbReference type="AlphaFoldDB" id="A0A1B6PRD9"/>
<dbReference type="OMA" id="STITCTF"/>